<comment type="subcellular location">
    <subcellularLocation>
        <location evidence="1">Cell membrane</location>
        <topology evidence="1">Multi-pass membrane protein</topology>
    </subcellularLocation>
</comment>
<dbReference type="Gene3D" id="1.20.1560.10">
    <property type="entry name" value="ABC transporter type 1, transmembrane domain"/>
    <property type="match status" value="1"/>
</dbReference>
<dbReference type="EMBL" id="CP048209">
    <property type="protein sequence ID" value="QHT61414.1"/>
    <property type="molecule type" value="Genomic_DNA"/>
</dbReference>
<evidence type="ECO:0000256" key="7">
    <source>
        <dbReference type="SAM" id="Phobius"/>
    </source>
</evidence>
<sequence>MTKTGRHSPLHSMFGNLAFLLRKSYQLDKSIVFATIAHIPVIVLLPLLAAYLSKSVVELVTDASDAGTLTVYVLSISAGLLAMHWLNMYIGAKIQFRAFYNRFLYIGLSIDKVMNTDYDNIESNSGQHKMDKANKAMEGDDTGTQQFFAQLVKCCSNGIGLLTYSAMLNFLSPWVVLLLFGSTAINYAVNRAHNHWVQRNKDNWVPLERKLSYISKKAGDFEAAKDMRIYGMSGWFRQVSKRLLGERLGWSRKSERRGFIVDVLNVTMTVVRDGAAYGFLLYQVTHNGISAAEFVFFFALITQYSGWLLGIIDSFNALHKTSLAIGDMRDYLDMPDRSNRGAGAALPDASPEIRFENVWYRHDSSDDATIKDINFTIRPGEKIAIVGMNGAGKTTLVKLLCGLYRPTEGAVIAGGRNIASYNRDDYYKLLSVVFQDIYLMPFSIAKNIALCEAHLIDRERLEHVLKLSGLHEKVQSLPEKEETQLLKSVRDNAIDLSGGEKQKLALARALYKGGSIIVLDEPTAALDPIAENEMYLKYNELTASATSIFISHRLSSTRFCDRILFLENGRIVEEGSHAELMALGGKYAGMFELQSHYYKEAVGV</sequence>
<reference evidence="10 11" key="1">
    <citation type="submission" date="2020-01" db="EMBL/GenBank/DDBJ databases">
        <title>Paenibacillus sp. nov., isolated from tomato rhizosphere.</title>
        <authorList>
            <person name="Weon H.-Y."/>
            <person name="Lee S.A."/>
        </authorList>
    </citation>
    <scope>NUCLEOTIDE SEQUENCE [LARGE SCALE GENOMIC DNA]</scope>
    <source>
        <strain evidence="10 11">12200R-189</strain>
    </source>
</reference>
<dbReference type="PROSITE" id="PS00211">
    <property type="entry name" value="ABC_TRANSPORTER_1"/>
    <property type="match status" value="1"/>
</dbReference>
<dbReference type="SUPFAM" id="SSF52540">
    <property type="entry name" value="P-loop containing nucleoside triphosphate hydrolases"/>
    <property type="match status" value="1"/>
</dbReference>
<feature type="transmembrane region" description="Helical" evidence="7">
    <location>
        <begin position="31"/>
        <end position="52"/>
    </location>
</feature>
<evidence type="ECO:0000313" key="10">
    <source>
        <dbReference type="EMBL" id="QHT61414.1"/>
    </source>
</evidence>
<dbReference type="InterPro" id="IPR017871">
    <property type="entry name" value="ABC_transporter-like_CS"/>
</dbReference>
<dbReference type="GO" id="GO:0140359">
    <property type="term" value="F:ABC-type transporter activity"/>
    <property type="evidence" value="ECO:0007669"/>
    <property type="project" value="InterPro"/>
</dbReference>
<feature type="domain" description="ABC transporter" evidence="8">
    <location>
        <begin position="353"/>
        <end position="593"/>
    </location>
</feature>
<dbReference type="Proteomes" id="UP000476064">
    <property type="component" value="Chromosome"/>
</dbReference>
<keyword evidence="4 10" id="KW-0067">ATP-binding</keyword>
<evidence type="ECO:0000313" key="11">
    <source>
        <dbReference type="Proteomes" id="UP000476064"/>
    </source>
</evidence>
<protein>
    <submittedName>
        <fullName evidence="10">ABC transporter ATP-binding protein</fullName>
    </submittedName>
</protein>
<dbReference type="PANTHER" id="PTHR24221">
    <property type="entry name" value="ATP-BINDING CASSETTE SUB-FAMILY B"/>
    <property type="match status" value="1"/>
</dbReference>
<evidence type="ECO:0000256" key="1">
    <source>
        <dbReference type="ARBA" id="ARBA00004651"/>
    </source>
</evidence>
<feature type="transmembrane region" description="Helical" evidence="7">
    <location>
        <begin position="72"/>
        <end position="92"/>
    </location>
</feature>
<dbReference type="InterPro" id="IPR003439">
    <property type="entry name" value="ABC_transporter-like_ATP-bd"/>
</dbReference>
<keyword evidence="2 7" id="KW-0812">Transmembrane</keyword>
<dbReference type="InterPro" id="IPR039421">
    <property type="entry name" value="Type_1_exporter"/>
</dbReference>
<dbReference type="InterPro" id="IPR011527">
    <property type="entry name" value="ABC1_TM_dom"/>
</dbReference>
<evidence type="ECO:0000259" key="9">
    <source>
        <dbReference type="PROSITE" id="PS50929"/>
    </source>
</evidence>
<accession>A0A6C0G266</accession>
<dbReference type="AlphaFoldDB" id="A0A6C0G266"/>
<dbReference type="KEGG" id="plyc:GXP70_16565"/>
<dbReference type="SMART" id="SM00382">
    <property type="entry name" value="AAA"/>
    <property type="match status" value="1"/>
</dbReference>
<evidence type="ECO:0000256" key="3">
    <source>
        <dbReference type="ARBA" id="ARBA00022741"/>
    </source>
</evidence>
<dbReference type="InterPro" id="IPR036640">
    <property type="entry name" value="ABC1_TM_sf"/>
</dbReference>
<evidence type="ECO:0000256" key="4">
    <source>
        <dbReference type="ARBA" id="ARBA00022840"/>
    </source>
</evidence>
<dbReference type="GO" id="GO:0005886">
    <property type="term" value="C:plasma membrane"/>
    <property type="evidence" value="ECO:0007669"/>
    <property type="project" value="UniProtKB-SubCell"/>
</dbReference>
<dbReference type="GO" id="GO:0016887">
    <property type="term" value="F:ATP hydrolysis activity"/>
    <property type="evidence" value="ECO:0007669"/>
    <property type="project" value="InterPro"/>
</dbReference>
<proteinExistence type="predicted"/>
<dbReference type="Pfam" id="PF00005">
    <property type="entry name" value="ABC_tran"/>
    <property type="match status" value="1"/>
</dbReference>
<dbReference type="PROSITE" id="PS50893">
    <property type="entry name" value="ABC_TRANSPORTER_2"/>
    <property type="match status" value="1"/>
</dbReference>
<dbReference type="InterPro" id="IPR027417">
    <property type="entry name" value="P-loop_NTPase"/>
</dbReference>
<evidence type="ECO:0000256" key="6">
    <source>
        <dbReference type="ARBA" id="ARBA00023136"/>
    </source>
</evidence>
<dbReference type="GO" id="GO:0034040">
    <property type="term" value="F:ATPase-coupled lipid transmembrane transporter activity"/>
    <property type="evidence" value="ECO:0007669"/>
    <property type="project" value="TreeGrafter"/>
</dbReference>
<dbReference type="Gene3D" id="3.40.50.300">
    <property type="entry name" value="P-loop containing nucleotide triphosphate hydrolases"/>
    <property type="match status" value="1"/>
</dbReference>
<evidence type="ECO:0000259" key="8">
    <source>
        <dbReference type="PROSITE" id="PS50893"/>
    </source>
</evidence>
<keyword evidence="5 7" id="KW-1133">Transmembrane helix</keyword>
<keyword evidence="3" id="KW-0547">Nucleotide-binding</keyword>
<dbReference type="PROSITE" id="PS50929">
    <property type="entry name" value="ABC_TM1F"/>
    <property type="match status" value="1"/>
</dbReference>
<dbReference type="RefSeq" id="WP_162357853.1">
    <property type="nucleotide sequence ID" value="NZ_CP048209.1"/>
</dbReference>
<feature type="domain" description="ABC transmembrane type-1" evidence="9">
    <location>
        <begin position="145"/>
        <end position="320"/>
    </location>
</feature>
<dbReference type="PANTHER" id="PTHR24221:SF646">
    <property type="entry name" value="HAEMOLYSIN SECRETION ATP-BINDING PROTEIN"/>
    <property type="match status" value="1"/>
</dbReference>
<gene>
    <name evidence="10" type="ORF">GXP70_16565</name>
</gene>
<keyword evidence="6 7" id="KW-0472">Membrane</keyword>
<dbReference type="InterPro" id="IPR003593">
    <property type="entry name" value="AAA+_ATPase"/>
</dbReference>
<evidence type="ECO:0000256" key="2">
    <source>
        <dbReference type="ARBA" id="ARBA00022692"/>
    </source>
</evidence>
<dbReference type="SUPFAM" id="SSF90123">
    <property type="entry name" value="ABC transporter transmembrane region"/>
    <property type="match status" value="1"/>
</dbReference>
<keyword evidence="11" id="KW-1185">Reference proteome</keyword>
<name>A0A6C0G266_9BACL</name>
<evidence type="ECO:0000256" key="5">
    <source>
        <dbReference type="ARBA" id="ARBA00022989"/>
    </source>
</evidence>
<organism evidence="10 11">
    <name type="scientific">Paenibacillus lycopersici</name>
    <dbReference type="NCBI Taxonomy" id="2704462"/>
    <lineage>
        <taxon>Bacteria</taxon>
        <taxon>Bacillati</taxon>
        <taxon>Bacillota</taxon>
        <taxon>Bacilli</taxon>
        <taxon>Bacillales</taxon>
        <taxon>Paenibacillaceae</taxon>
        <taxon>Paenibacillus</taxon>
    </lineage>
</organism>
<dbReference type="GO" id="GO:0005524">
    <property type="term" value="F:ATP binding"/>
    <property type="evidence" value="ECO:0007669"/>
    <property type="project" value="UniProtKB-KW"/>
</dbReference>